<evidence type="ECO:0000313" key="2">
    <source>
        <dbReference type="Proteomes" id="UP000494365"/>
    </source>
</evidence>
<gene>
    <name evidence="1" type="ORF">LMG28614_04252</name>
</gene>
<name>A0A6S7BCS3_9BURK</name>
<keyword evidence="2" id="KW-1185">Reference proteome</keyword>
<evidence type="ECO:0008006" key="3">
    <source>
        <dbReference type="Google" id="ProtNLM"/>
    </source>
</evidence>
<accession>A0A6S7BCS3</accession>
<proteinExistence type="predicted"/>
<dbReference type="EMBL" id="CADIKK010000020">
    <property type="protein sequence ID" value="CAB3795894.1"/>
    <property type="molecule type" value="Genomic_DNA"/>
</dbReference>
<dbReference type="Proteomes" id="UP000494365">
    <property type="component" value="Unassembled WGS sequence"/>
</dbReference>
<organism evidence="1 2">
    <name type="scientific">Paraburkholderia ultramafica</name>
    <dbReference type="NCBI Taxonomy" id="1544867"/>
    <lineage>
        <taxon>Bacteria</taxon>
        <taxon>Pseudomonadati</taxon>
        <taxon>Pseudomonadota</taxon>
        <taxon>Betaproteobacteria</taxon>
        <taxon>Burkholderiales</taxon>
        <taxon>Burkholderiaceae</taxon>
        <taxon>Paraburkholderia</taxon>
    </lineage>
</organism>
<sequence>MLGNAKLIDRQTASTATIAWRDPTRGCFGDQTWRKARAGAPGFAMSGRAIRPGDAVYKPNPRPVPVNADAMILVCALMDAALL</sequence>
<dbReference type="Pfam" id="PF11811">
    <property type="entry name" value="DUF3331"/>
    <property type="match status" value="1"/>
</dbReference>
<dbReference type="InterPro" id="IPR021769">
    <property type="entry name" value="DUF3331"/>
</dbReference>
<dbReference type="AlphaFoldDB" id="A0A6S7BCS3"/>
<protein>
    <recommendedName>
        <fullName evidence="3">DUF3331 domain-containing protein</fullName>
    </recommendedName>
</protein>
<dbReference type="RefSeq" id="WP_175151378.1">
    <property type="nucleotide sequence ID" value="NZ_CADIKK010000020.1"/>
</dbReference>
<evidence type="ECO:0000313" key="1">
    <source>
        <dbReference type="EMBL" id="CAB3795894.1"/>
    </source>
</evidence>
<reference evidence="1 2" key="1">
    <citation type="submission" date="2020-04" db="EMBL/GenBank/DDBJ databases">
        <authorList>
            <person name="De Canck E."/>
        </authorList>
    </citation>
    <scope>NUCLEOTIDE SEQUENCE [LARGE SCALE GENOMIC DNA]</scope>
    <source>
        <strain evidence="1 2">LMG 28614</strain>
    </source>
</reference>